<name>A0A9W8JN55_9AGAR</name>
<feature type="compositionally biased region" description="Polar residues" evidence="1">
    <location>
        <begin position="42"/>
        <end position="67"/>
    </location>
</feature>
<dbReference type="PANTHER" id="PTHR33096">
    <property type="entry name" value="CXC2 DOMAIN-CONTAINING PROTEIN"/>
    <property type="match status" value="1"/>
</dbReference>
<evidence type="ECO:0000259" key="2">
    <source>
        <dbReference type="Pfam" id="PF18803"/>
    </source>
</evidence>
<dbReference type="OrthoDB" id="3235114at2759"/>
<dbReference type="InterPro" id="IPR041457">
    <property type="entry name" value="CxC2_KDZ-assoc"/>
</dbReference>
<proteinExistence type="predicted"/>
<evidence type="ECO:0000313" key="3">
    <source>
        <dbReference type="EMBL" id="KAJ3487078.1"/>
    </source>
</evidence>
<dbReference type="Proteomes" id="UP001148786">
    <property type="component" value="Unassembled WGS sequence"/>
</dbReference>
<dbReference type="AlphaFoldDB" id="A0A9W8JN55"/>
<dbReference type="EMBL" id="JANKHO010002983">
    <property type="protein sequence ID" value="KAJ3487078.1"/>
    <property type="molecule type" value="Genomic_DNA"/>
</dbReference>
<sequence>MPDGKQGKDSQRTKPKKKKARLTYHDTPIPPPEAPHRRHISYSKSTSGDLTTSTSVFKTAARQSTVGETEEEEPGISPREFNNVEETRTTWHVTENDPNDALAGVDKAYLEKVLEEEDEEKIRRIRAKGNQTLLQWIPHCDVFLEELLNHEGRGFWGTEACIVGKHEDLFLHQLRHWNGTYFERMTLTDLGFRKQLGHSSGQRCLNPVRCPDDDFWIVHIRGIQKIGIDFCGCGRNNQNHTIQLLRSRLYPATVTQPKTAATFAVLELYEILSYESKASAFEFYQTLARLTDNTGISPPKDRYMPFLRMTEQWAHLKMLKRAARGHDPAGVHATQEGELAVQCPACPHPGVNMPEGWDKVPDDKRFLHARFIALDANFRLKRKNVSSEEGDPGLSKGWAYCVDQKAYQEHLKKYESETEPVLQYGLSLL</sequence>
<protein>
    <recommendedName>
        <fullName evidence="2">CxC2-like cysteine cluster KDZ transposase-associated domain-containing protein</fullName>
    </recommendedName>
</protein>
<organism evidence="3 4">
    <name type="scientific">Agrocybe chaxingu</name>
    <dbReference type="NCBI Taxonomy" id="84603"/>
    <lineage>
        <taxon>Eukaryota</taxon>
        <taxon>Fungi</taxon>
        <taxon>Dikarya</taxon>
        <taxon>Basidiomycota</taxon>
        <taxon>Agaricomycotina</taxon>
        <taxon>Agaricomycetes</taxon>
        <taxon>Agaricomycetidae</taxon>
        <taxon>Agaricales</taxon>
        <taxon>Agaricineae</taxon>
        <taxon>Strophariaceae</taxon>
        <taxon>Agrocybe</taxon>
    </lineage>
</organism>
<accession>A0A9W8JN55</accession>
<comment type="caution">
    <text evidence="3">The sequence shown here is derived from an EMBL/GenBank/DDBJ whole genome shotgun (WGS) entry which is preliminary data.</text>
</comment>
<evidence type="ECO:0000313" key="4">
    <source>
        <dbReference type="Proteomes" id="UP001148786"/>
    </source>
</evidence>
<reference evidence="3" key="1">
    <citation type="submission" date="2022-07" db="EMBL/GenBank/DDBJ databases">
        <title>Genome Sequence of Agrocybe chaxingu.</title>
        <authorList>
            <person name="Buettner E."/>
        </authorList>
    </citation>
    <scope>NUCLEOTIDE SEQUENCE</scope>
    <source>
        <strain evidence="3">MP-N11</strain>
    </source>
</reference>
<feature type="region of interest" description="Disordered" evidence="1">
    <location>
        <begin position="1"/>
        <end position="76"/>
    </location>
</feature>
<feature type="compositionally biased region" description="Basic and acidic residues" evidence="1">
    <location>
        <begin position="1"/>
        <end position="12"/>
    </location>
</feature>
<gene>
    <name evidence="3" type="ORF">NLJ89_g11748</name>
</gene>
<keyword evidence="4" id="KW-1185">Reference proteome</keyword>
<dbReference type="Pfam" id="PF18803">
    <property type="entry name" value="CxC2"/>
    <property type="match status" value="1"/>
</dbReference>
<feature type="domain" description="CxC2-like cysteine cluster KDZ transposase-associated" evidence="2">
    <location>
        <begin position="187"/>
        <end position="295"/>
    </location>
</feature>
<dbReference type="PANTHER" id="PTHR33096:SF1">
    <property type="entry name" value="CXC1-LIKE CYSTEINE CLUSTER ASSOCIATED WITH KDZ TRANSPOSASES DOMAIN-CONTAINING PROTEIN"/>
    <property type="match status" value="1"/>
</dbReference>
<evidence type="ECO:0000256" key="1">
    <source>
        <dbReference type="SAM" id="MobiDB-lite"/>
    </source>
</evidence>
<feature type="compositionally biased region" description="Basic residues" evidence="1">
    <location>
        <begin position="13"/>
        <end position="22"/>
    </location>
</feature>